<dbReference type="RefSeq" id="WP_205255817.1">
    <property type="nucleotide sequence ID" value="NZ_BAAAPV010000002.1"/>
</dbReference>
<dbReference type="EMBL" id="JAERWL010000005">
    <property type="protein sequence ID" value="MBM9475715.1"/>
    <property type="molecule type" value="Genomic_DNA"/>
</dbReference>
<gene>
    <name evidence="2" type="ORF">JL107_04570</name>
</gene>
<protein>
    <submittedName>
        <fullName evidence="2">Uridine kinase</fullName>
    </submittedName>
</protein>
<feature type="compositionally biased region" description="Basic and acidic residues" evidence="1">
    <location>
        <begin position="90"/>
        <end position="108"/>
    </location>
</feature>
<keyword evidence="2" id="KW-0808">Transferase</keyword>
<evidence type="ECO:0000313" key="3">
    <source>
        <dbReference type="Proteomes" id="UP000663801"/>
    </source>
</evidence>
<reference evidence="2" key="1">
    <citation type="submission" date="2021-01" db="EMBL/GenBank/DDBJ databases">
        <title>KCTC 19127 draft genome.</title>
        <authorList>
            <person name="An D."/>
        </authorList>
    </citation>
    <scope>NUCLEOTIDE SEQUENCE</scope>
    <source>
        <strain evidence="2">KCTC 19127</strain>
    </source>
</reference>
<evidence type="ECO:0000256" key="1">
    <source>
        <dbReference type="SAM" id="MobiDB-lite"/>
    </source>
</evidence>
<name>A0A938YDK5_9ACTN</name>
<proteinExistence type="predicted"/>
<keyword evidence="3" id="KW-1185">Reference proteome</keyword>
<dbReference type="AlphaFoldDB" id="A0A938YDK5"/>
<dbReference type="InterPro" id="IPR027417">
    <property type="entry name" value="P-loop_NTPase"/>
</dbReference>
<organism evidence="2 3">
    <name type="scientific">Nakamurella flavida</name>
    <dbReference type="NCBI Taxonomy" id="363630"/>
    <lineage>
        <taxon>Bacteria</taxon>
        <taxon>Bacillati</taxon>
        <taxon>Actinomycetota</taxon>
        <taxon>Actinomycetes</taxon>
        <taxon>Nakamurellales</taxon>
        <taxon>Nakamurellaceae</taxon>
        <taxon>Nakamurella</taxon>
    </lineage>
</organism>
<feature type="region of interest" description="Disordered" evidence="1">
    <location>
        <begin position="80"/>
        <end position="112"/>
    </location>
</feature>
<dbReference type="SUPFAM" id="SSF52540">
    <property type="entry name" value="P-loop containing nucleoside triphosphate hydrolases"/>
    <property type="match status" value="1"/>
</dbReference>
<accession>A0A938YDK5</accession>
<sequence>MAGHPDRLRVGIDGLAEAGAGELADRLAEVLRTRGRGVVRVDTSWWWRSAALRLEYGRQDVDMLLDGWVDAGALRREVLDPLGPGGSGEHLTRLRDPAADRSVRESRRPSPAGTVLVLDGPFLLTGALPLDLTVHLAVSPGRVRRILPPDRDWWAEAVERYARTGPADRADLVVSYDHPGAPAVAGTP</sequence>
<evidence type="ECO:0000313" key="2">
    <source>
        <dbReference type="EMBL" id="MBM9475715.1"/>
    </source>
</evidence>
<dbReference type="Proteomes" id="UP000663801">
    <property type="component" value="Unassembled WGS sequence"/>
</dbReference>
<keyword evidence="2" id="KW-0418">Kinase</keyword>
<dbReference type="Gene3D" id="3.40.50.300">
    <property type="entry name" value="P-loop containing nucleotide triphosphate hydrolases"/>
    <property type="match status" value="1"/>
</dbReference>
<dbReference type="GO" id="GO:0016301">
    <property type="term" value="F:kinase activity"/>
    <property type="evidence" value="ECO:0007669"/>
    <property type="project" value="UniProtKB-KW"/>
</dbReference>
<comment type="caution">
    <text evidence="2">The sequence shown here is derived from an EMBL/GenBank/DDBJ whole genome shotgun (WGS) entry which is preliminary data.</text>
</comment>